<dbReference type="Gene3D" id="3.40.50.720">
    <property type="entry name" value="NAD(P)-binding Rossmann-like Domain"/>
    <property type="match status" value="1"/>
</dbReference>
<comment type="similarity">
    <text evidence="1">Belongs to the Glu/Leu/Phe/Val dehydrogenases family.</text>
</comment>
<organism evidence="5 6">
    <name type="scientific">Candidatus Kaiserbacteria bacterium RIFCSPLOWO2_01_FULL_50_24</name>
    <dbReference type="NCBI Taxonomy" id="1798507"/>
    <lineage>
        <taxon>Bacteria</taxon>
        <taxon>Candidatus Kaiseribacteriota</taxon>
    </lineage>
</organism>
<dbReference type="InterPro" id="IPR016211">
    <property type="entry name" value="Glu/Phe/Leu/Val/Trp_DH_bac/arc"/>
</dbReference>
<dbReference type="AlphaFoldDB" id="A0A1F6ERP2"/>
<dbReference type="GO" id="GO:0006520">
    <property type="term" value="P:amino acid metabolic process"/>
    <property type="evidence" value="ECO:0007669"/>
    <property type="project" value="InterPro"/>
</dbReference>
<dbReference type="PIRSF" id="PIRSF000188">
    <property type="entry name" value="Phe_leu_dh"/>
    <property type="match status" value="1"/>
</dbReference>
<keyword evidence="3" id="KW-0520">NAD</keyword>
<dbReference type="Proteomes" id="UP000178587">
    <property type="component" value="Unassembled WGS sequence"/>
</dbReference>
<evidence type="ECO:0000256" key="1">
    <source>
        <dbReference type="ARBA" id="ARBA00006382"/>
    </source>
</evidence>
<feature type="domain" description="Glutamate/phenylalanine/leucine/valine/L-tryptophan dehydrogenase C-terminal" evidence="4">
    <location>
        <begin position="173"/>
        <end position="382"/>
    </location>
</feature>
<dbReference type="SUPFAM" id="SSF53223">
    <property type="entry name" value="Aminoacid dehydrogenase-like, N-terminal domain"/>
    <property type="match status" value="1"/>
</dbReference>
<evidence type="ECO:0000313" key="5">
    <source>
        <dbReference type="EMBL" id="OGG76122.1"/>
    </source>
</evidence>
<dbReference type="Pfam" id="PF00208">
    <property type="entry name" value="ELFV_dehydrog"/>
    <property type="match status" value="1"/>
</dbReference>
<proteinExistence type="inferred from homology"/>
<evidence type="ECO:0000256" key="3">
    <source>
        <dbReference type="PIRSR" id="PIRSR000188-2"/>
    </source>
</evidence>
<protein>
    <recommendedName>
        <fullName evidence="4">Glutamate/phenylalanine/leucine/valine/L-tryptophan dehydrogenase C-terminal domain-containing protein</fullName>
    </recommendedName>
</protein>
<feature type="binding site" evidence="3">
    <location>
        <begin position="214"/>
        <end position="219"/>
    </location>
    <ligand>
        <name>NAD(+)</name>
        <dbReference type="ChEBI" id="CHEBI:57540"/>
    </ligand>
</feature>
<dbReference type="STRING" id="1798507.A3A34_00865"/>
<dbReference type="PANTHER" id="PTHR42722:SF1">
    <property type="entry name" value="VALINE DEHYDROGENASE"/>
    <property type="match status" value="1"/>
</dbReference>
<gene>
    <name evidence="5" type="ORF">A3A34_00865</name>
</gene>
<sequence>MKLQYANLTDQCGSFEEYDGHVVHGLVTEDNKVALATFIHRRSAGLQTIDGATLESGGGCRITLPNGSDHASFSVGMLLSSMMSQKFAAIFGDSKLALGGGKTVVFTHNVPEVLGDVRVNEVRQELWRAFAEEILARINTYLTSFDMGMTREDLEYIACYAPRGLVIGHRDGTDPSPVTADGVLLALEETWRMYGDDGDDVAALYEKQTFALQGIGNVGFALLSRLLERGVRHITIADTNAQSIERARRLDGDIIRVVEPDAIYGVKARIFMPCAKGGILNSRTISNMRSSTNMIVGSANNPLAEAFDGIRLYRAGIIYAPAEVANAGGAIDVVCNATGKKSADELHRITDILRHVYKESDFFDEAPSEVINRITRGYIEKLRPAA</sequence>
<reference evidence="5 6" key="1">
    <citation type="journal article" date="2016" name="Nat. Commun.">
        <title>Thousands of microbial genomes shed light on interconnected biogeochemical processes in an aquifer system.</title>
        <authorList>
            <person name="Anantharaman K."/>
            <person name="Brown C.T."/>
            <person name="Hug L.A."/>
            <person name="Sharon I."/>
            <person name="Castelle C.J."/>
            <person name="Probst A.J."/>
            <person name="Thomas B.C."/>
            <person name="Singh A."/>
            <person name="Wilkins M.J."/>
            <person name="Karaoz U."/>
            <person name="Brodie E.L."/>
            <person name="Williams K.H."/>
            <person name="Hubbard S.S."/>
            <person name="Banfield J.F."/>
        </authorList>
    </citation>
    <scope>NUCLEOTIDE SEQUENCE [LARGE SCALE GENOMIC DNA]</scope>
</reference>
<comment type="caution">
    <text evidence="5">The sequence shown here is derived from an EMBL/GenBank/DDBJ whole genome shotgun (WGS) entry which is preliminary data.</text>
</comment>
<dbReference type="SUPFAM" id="SSF51735">
    <property type="entry name" value="NAD(P)-binding Rossmann-fold domains"/>
    <property type="match status" value="1"/>
</dbReference>
<dbReference type="InterPro" id="IPR046346">
    <property type="entry name" value="Aminoacid_DH-like_N_sf"/>
</dbReference>
<dbReference type="EMBL" id="MFLU01000003">
    <property type="protein sequence ID" value="OGG76122.1"/>
    <property type="molecule type" value="Genomic_DNA"/>
</dbReference>
<accession>A0A1F6ERP2</accession>
<dbReference type="InterPro" id="IPR036291">
    <property type="entry name" value="NAD(P)-bd_dom_sf"/>
</dbReference>
<keyword evidence="3" id="KW-0547">Nucleotide-binding</keyword>
<dbReference type="GO" id="GO:0000166">
    <property type="term" value="F:nucleotide binding"/>
    <property type="evidence" value="ECO:0007669"/>
    <property type="project" value="UniProtKB-KW"/>
</dbReference>
<dbReference type="GO" id="GO:0016639">
    <property type="term" value="F:oxidoreductase activity, acting on the CH-NH2 group of donors, NAD or NADP as acceptor"/>
    <property type="evidence" value="ECO:0007669"/>
    <property type="project" value="InterPro"/>
</dbReference>
<evidence type="ECO:0000259" key="4">
    <source>
        <dbReference type="SMART" id="SM00839"/>
    </source>
</evidence>
<dbReference type="InterPro" id="IPR006096">
    <property type="entry name" value="Glu/Leu/Phe/Val/Trp_DH_C"/>
</dbReference>
<evidence type="ECO:0000313" key="6">
    <source>
        <dbReference type="Proteomes" id="UP000178587"/>
    </source>
</evidence>
<evidence type="ECO:0000256" key="2">
    <source>
        <dbReference type="PIRSR" id="PIRSR000188-1"/>
    </source>
</evidence>
<feature type="active site" description="Proton donor/acceptor" evidence="2">
    <location>
        <position position="102"/>
    </location>
</feature>
<name>A0A1F6ERP2_9BACT</name>
<dbReference type="Gene3D" id="3.40.50.10860">
    <property type="entry name" value="Leucine Dehydrogenase, chain A, domain 1"/>
    <property type="match status" value="1"/>
</dbReference>
<dbReference type="PANTHER" id="PTHR42722">
    <property type="entry name" value="LEUCINE DEHYDROGENASE"/>
    <property type="match status" value="1"/>
</dbReference>
<dbReference type="SMART" id="SM00839">
    <property type="entry name" value="ELFV_dehydrog"/>
    <property type="match status" value="1"/>
</dbReference>